<feature type="region of interest" description="Disordered" evidence="6">
    <location>
        <begin position="256"/>
        <end position="312"/>
    </location>
</feature>
<dbReference type="InterPro" id="IPR000504">
    <property type="entry name" value="RRM_dom"/>
</dbReference>
<feature type="compositionally biased region" description="Acidic residues" evidence="6">
    <location>
        <begin position="291"/>
        <end position="306"/>
    </location>
</feature>
<dbReference type="GO" id="GO:0005730">
    <property type="term" value="C:nucleolus"/>
    <property type="evidence" value="ECO:0007669"/>
    <property type="project" value="TreeGrafter"/>
</dbReference>
<proteinExistence type="predicted"/>
<accession>A0A9W7ASZ4</accession>
<feature type="domain" description="RRM" evidence="7">
    <location>
        <begin position="594"/>
        <end position="682"/>
    </location>
</feature>
<evidence type="ECO:0000259" key="7">
    <source>
        <dbReference type="PROSITE" id="PS50102"/>
    </source>
</evidence>
<gene>
    <name evidence="8" type="ORF">TrST_g4079</name>
</gene>
<sequence>MTTPPPVSPATNIPTSSRLIFKNLPPKLSKPLAANMKLTSPPPGTILSTIAAKFPSVAFTDIFFPKKGASKTCFIGIKDQAMGKSIKEWFDGSYVESCKVKVEYARAKEVDTSPQANTSKQQPASKASKKDRKEKKDKKEKKTKEAVPATKKELDKERMKQEYIGAMLGNKGKVWSNDDGLNNNNNNNNNNDNNDNDDQQQQQPNNTKDDDDDSDSDVSRVDDSESDDEDDLDPLKNAKIAGAASDMDFLKSKKVSSKELDDDFTEEKLQHASEEKIDDGAESSSVASSDSDSDSDNDDDDEDDDNNPTNRLFVRNLPYNCTETSLKTHFMPFSVEVAHIPIDGMGRSKGFGFVTFKSTKEAADALGNSSTVFEGRNIGVSFAKPDKNSGRPDEEEATYKEKKEKERKANAGTSSDQKSWSSSYVNSDSVAEAVAQKLGVTKGELFDVEASGVAAKLAVAEVEIVKEIESFFEERGYKNEPSKPKSTTDILLKNIAHNVTAQDILKTFTAYGTVSDVVLPRCGCAAIVSFKESTEARKAFRRVAYGKFWGRPIYLEWASEREGESSTTENSTTNTQAVDSVEVEEEKDEDVISHSLFVKNLNFTTGEDSLSAFFEKIAPSKVVAVKIPTKATPEGSTREGQTMSMGYGFVEFKDKQSCTKALKEGNGSMLDGHVVEVKRSDKSLAGDKNQKSSKPASKTAKKIMVRNVPFEASKVDILQLFGNFGKIKKATIPKKFDGTSRGFAFVEYCAAKDAREAMDRLKATHLYGRHLVLEWSEDRDGIDDLRGKAKRDVDAMKGLEEGKALKKFKGKHTTFD</sequence>
<dbReference type="InterPro" id="IPR051945">
    <property type="entry name" value="RRM_MRD1_RNA_proc_ribogen"/>
</dbReference>
<keyword evidence="9" id="KW-1185">Reference proteome</keyword>
<protein>
    <recommendedName>
        <fullName evidence="7">RRM domain-containing protein</fullName>
    </recommendedName>
</protein>
<dbReference type="GO" id="GO:0003729">
    <property type="term" value="F:mRNA binding"/>
    <property type="evidence" value="ECO:0007669"/>
    <property type="project" value="TreeGrafter"/>
</dbReference>
<dbReference type="AlphaFoldDB" id="A0A9W7ASZ4"/>
<feature type="region of interest" description="Disordered" evidence="6">
    <location>
        <begin position="109"/>
        <end position="158"/>
    </location>
</feature>
<dbReference type="Pfam" id="PF00076">
    <property type="entry name" value="RRM_1"/>
    <property type="match status" value="4"/>
</dbReference>
<evidence type="ECO:0000256" key="4">
    <source>
        <dbReference type="ARBA" id="ARBA00023242"/>
    </source>
</evidence>
<dbReference type="EMBL" id="BRXY01000204">
    <property type="protein sequence ID" value="GMH77051.1"/>
    <property type="molecule type" value="Genomic_DNA"/>
</dbReference>
<evidence type="ECO:0000256" key="6">
    <source>
        <dbReference type="SAM" id="MobiDB-lite"/>
    </source>
</evidence>
<dbReference type="InterPro" id="IPR035979">
    <property type="entry name" value="RBD_domain_sf"/>
</dbReference>
<dbReference type="OrthoDB" id="439639at2759"/>
<comment type="caution">
    <text evidence="8">The sequence shown here is derived from an EMBL/GenBank/DDBJ whole genome shotgun (WGS) entry which is preliminary data.</text>
</comment>
<feature type="compositionally biased region" description="Basic and acidic residues" evidence="6">
    <location>
        <begin position="140"/>
        <end position="158"/>
    </location>
</feature>
<organism evidence="8 9">
    <name type="scientific">Triparma strigata</name>
    <dbReference type="NCBI Taxonomy" id="1606541"/>
    <lineage>
        <taxon>Eukaryota</taxon>
        <taxon>Sar</taxon>
        <taxon>Stramenopiles</taxon>
        <taxon>Ochrophyta</taxon>
        <taxon>Bolidophyceae</taxon>
        <taxon>Parmales</taxon>
        <taxon>Triparmaceae</taxon>
        <taxon>Triparma</taxon>
    </lineage>
</organism>
<dbReference type="PROSITE" id="PS50102">
    <property type="entry name" value="RRM"/>
    <property type="match status" value="4"/>
</dbReference>
<feature type="compositionally biased region" description="Basic and acidic residues" evidence="6">
    <location>
        <begin position="266"/>
        <end position="279"/>
    </location>
</feature>
<evidence type="ECO:0000256" key="2">
    <source>
        <dbReference type="ARBA" id="ARBA00022737"/>
    </source>
</evidence>
<dbReference type="Gene3D" id="3.30.70.330">
    <property type="match status" value="4"/>
</dbReference>
<evidence type="ECO:0000313" key="9">
    <source>
        <dbReference type="Proteomes" id="UP001165085"/>
    </source>
</evidence>
<name>A0A9W7ASZ4_9STRA</name>
<dbReference type="CDD" id="cd12320">
    <property type="entry name" value="RRM6_RBM19_RRM5_MRD1"/>
    <property type="match status" value="1"/>
</dbReference>
<evidence type="ECO:0000256" key="1">
    <source>
        <dbReference type="ARBA" id="ARBA00004123"/>
    </source>
</evidence>
<evidence type="ECO:0000256" key="3">
    <source>
        <dbReference type="ARBA" id="ARBA00022884"/>
    </source>
</evidence>
<dbReference type="SUPFAM" id="SSF54928">
    <property type="entry name" value="RNA-binding domain, RBD"/>
    <property type="match status" value="2"/>
</dbReference>
<dbReference type="PANTHER" id="PTHR48039">
    <property type="entry name" value="RNA-BINDING MOTIF PROTEIN 14B"/>
    <property type="match status" value="1"/>
</dbReference>
<comment type="subcellular location">
    <subcellularLocation>
        <location evidence="1">Nucleus</location>
    </subcellularLocation>
</comment>
<feature type="compositionally biased region" description="Basic residues" evidence="6">
    <location>
        <begin position="127"/>
        <end position="139"/>
    </location>
</feature>
<feature type="region of interest" description="Disordered" evidence="6">
    <location>
        <begin position="560"/>
        <end position="580"/>
    </location>
</feature>
<feature type="region of interest" description="Disordered" evidence="6">
    <location>
        <begin position="681"/>
        <end position="700"/>
    </location>
</feature>
<keyword evidence="3 5" id="KW-0694">RNA-binding</keyword>
<feature type="domain" description="RRM" evidence="7">
    <location>
        <begin position="310"/>
        <end position="385"/>
    </location>
</feature>
<feature type="region of interest" description="Disordered" evidence="6">
    <location>
        <begin position="171"/>
        <end position="239"/>
    </location>
</feature>
<feature type="domain" description="RRM" evidence="7">
    <location>
        <begin position="701"/>
        <end position="778"/>
    </location>
</feature>
<feature type="compositionally biased region" description="Basic and acidic residues" evidence="6">
    <location>
        <begin position="681"/>
        <end position="690"/>
    </location>
</feature>
<dbReference type="Proteomes" id="UP001165085">
    <property type="component" value="Unassembled WGS sequence"/>
</dbReference>
<reference evidence="9" key="1">
    <citation type="journal article" date="2023" name="Commun. Biol.">
        <title>Genome analysis of Parmales, the sister group of diatoms, reveals the evolutionary specialization of diatoms from phago-mixotrophs to photoautotrophs.</title>
        <authorList>
            <person name="Ban H."/>
            <person name="Sato S."/>
            <person name="Yoshikawa S."/>
            <person name="Yamada K."/>
            <person name="Nakamura Y."/>
            <person name="Ichinomiya M."/>
            <person name="Sato N."/>
            <person name="Blanc-Mathieu R."/>
            <person name="Endo H."/>
            <person name="Kuwata A."/>
            <person name="Ogata H."/>
        </authorList>
    </citation>
    <scope>NUCLEOTIDE SEQUENCE [LARGE SCALE GENOMIC DNA]</scope>
    <source>
        <strain evidence="9">NIES 3701</strain>
    </source>
</reference>
<feature type="region of interest" description="Disordered" evidence="6">
    <location>
        <begin position="381"/>
        <end position="422"/>
    </location>
</feature>
<dbReference type="SMART" id="SM00360">
    <property type="entry name" value="RRM"/>
    <property type="match status" value="4"/>
</dbReference>
<evidence type="ECO:0000256" key="5">
    <source>
        <dbReference type="PROSITE-ProRule" id="PRU00176"/>
    </source>
</evidence>
<feature type="compositionally biased region" description="Basic and acidic residues" evidence="6">
    <location>
        <begin position="384"/>
        <end position="409"/>
    </location>
</feature>
<dbReference type="InterPro" id="IPR012677">
    <property type="entry name" value="Nucleotide-bd_a/b_plait_sf"/>
</dbReference>
<keyword evidence="2" id="KW-0677">Repeat</keyword>
<feature type="compositionally biased region" description="Low complexity" evidence="6">
    <location>
        <begin position="565"/>
        <end position="580"/>
    </location>
</feature>
<keyword evidence="4" id="KW-0539">Nucleus</keyword>
<dbReference type="PANTHER" id="PTHR48039:SF5">
    <property type="entry name" value="RNA-BINDING PROTEIN 28"/>
    <property type="match status" value="1"/>
</dbReference>
<evidence type="ECO:0000313" key="8">
    <source>
        <dbReference type="EMBL" id="GMH77051.1"/>
    </source>
</evidence>
<feature type="domain" description="RRM" evidence="7">
    <location>
        <begin position="488"/>
        <end position="560"/>
    </location>
</feature>
<feature type="compositionally biased region" description="Low complexity" evidence="6">
    <location>
        <begin position="177"/>
        <end position="206"/>
    </location>
</feature>